<keyword evidence="1 10" id="KW-0963">Cytoplasm</keyword>
<keyword evidence="16" id="KW-1185">Reference proteome</keyword>
<evidence type="ECO:0000256" key="6">
    <source>
        <dbReference type="ARBA" id="ARBA00022960"/>
    </source>
</evidence>
<dbReference type="EMBL" id="WAIE01000002">
    <property type="protein sequence ID" value="KAB1442139.1"/>
    <property type="molecule type" value="Genomic_DNA"/>
</dbReference>
<dbReference type="OrthoDB" id="9801978at2"/>
<evidence type="ECO:0000256" key="9">
    <source>
        <dbReference type="ARBA" id="ARBA00023316"/>
    </source>
</evidence>
<dbReference type="Pfam" id="PF02875">
    <property type="entry name" value="Mur_ligase_C"/>
    <property type="match status" value="1"/>
</dbReference>
<comment type="function">
    <text evidence="10 11">Involved in cell wall formation. Catalyzes the final step in the synthesis of UDP-N-acetylmuramoyl-pentapeptide, the precursor of murein.</text>
</comment>
<dbReference type="Gene3D" id="3.40.1190.10">
    <property type="entry name" value="Mur-like, catalytic domain"/>
    <property type="match status" value="1"/>
</dbReference>
<evidence type="ECO:0000259" key="12">
    <source>
        <dbReference type="Pfam" id="PF01225"/>
    </source>
</evidence>
<evidence type="ECO:0000256" key="1">
    <source>
        <dbReference type="ARBA" id="ARBA00022490"/>
    </source>
</evidence>
<name>A0A6N6N2A3_9BACT</name>
<dbReference type="InterPro" id="IPR051046">
    <property type="entry name" value="MurCDEF_CellWall_CoF430Synth"/>
</dbReference>
<dbReference type="UniPathway" id="UPA00219"/>
<keyword evidence="3 10" id="KW-0132">Cell division</keyword>
<dbReference type="Pfam" id="PF01225">
    <property type="entry name" value="Mur_ligase"/>
    <property type="match status" value="1"/>
</dbReference>
<dbReference type="InterPro" id="IPR005863">
    <property type="entry name" value="UDP-N-AcMur_synth"/>
</dbReference>
<comment type="pathway">
    <text evidence="10 11">Cell wall biogenesis; peptidoglycan biosynthesis.</text>
</comment>
<dbReference type="PANTHER" id="PTHR43024">
    <property type="entry name" value="UDP-N-ACETYLMURAMOYL-TRIPEPTIDE--D-ALANYL-D-ALANINE LIGASE"/>
    <property type="match status" value="1"/>
</dbReference>
<organism evidence="15 16">
    <name type="scientific">Pseudodesulfovibrio senegalensis</name>
    <dbReference type="NCBI Taxonomy" id="1721087"/>
    <lineage>
        <taxon>Bacteria</taxon>
        <taxon>Pseudomonadati</taxon>
        <taxon>Thermodesulfobacteriota</taxon>
        <taxon>Desulfovibrionia</taxon>
        <taxon>Desulfovibrionales</taxon>
        <taxon>Desulfovibrionaceae</taxon>
    </lineage>
</organism>
<evidence type="ECO:0000259" key="13">
    <source>
        <dbReference type="Pfam" id="PF02875"/>
    </source>
</evidence>
<evidence type="ECO:0000256" key="7">
    <source>
        <dbReference type="ARBA" id="ARBA00022984"/>
    </source>
</evidence>
<keyword evidence="9 10" id="KW-0961">Cell wall biogenesis/degradation</keyword>
<evidence type="ECO:0000259" key="14">
    <source>
        <dbReference type="Pfam" id="PF08245"/>
    </source>
</evidence>
<evidence type="ECO:0000256" key="4">
    <source>
        <dbReference type="ARBA" id="ARBA00022741"/>
    </source>
</evidence>
<dbReference type="Gene3D" id="3.90.190.20">
    <property type="entry name" value="Mur ligase, C-terminal domain"/>
    <property type="match status" value="1"/>
</dbReference>
<evidence type="ECO:0000256" key="10">
    <source>
        <dbReference type="HAMAP-Rule" id="MF_02019"/>
    </source>
</evidence>
<comment type="catalytic activity">
    <reaction evidence="10 11">
        <text>D-alanyl-D-alanine + UDP-N-acetyl-alpha-D-muramoyl-L-alanyl-gamma-D-glutamyl-meso-2,6-diaminopimelate + ATP = UDP-N-acetyl-alpha-D-muramoyl-L-alanyl-gamma-D-glutamyl-meso-2,6-diaminopimeloyl-D-alanyl-D-alanine + ADP + phosphate + H(+)</text>
        <dbReference type="Rhea" id="RHEA:28374"/>
        <dbReference type="ChEBI" id="CHEBI:15378"/>
        <dbReference type="ChEBI" id="CHEBI:30616"/>
        <dbReference type="ChEBI" id="CHEBI:43474"/>
        <dbReference type="ChEBI" id="CHEBI:57822"/>
        <dbReference type="ChEBI" id="CHEBI:61386"/>
        <dbReference type="ChEBI" id="CHEBI:83905"/>
        <dbReference type="ChEBI" id="CHEBI:456216"/>
        <dbReference type="EC" id="6.3.2.10"/>
    </reaction>
</comment>
<reference evidence="15 16" key="1">
    <citation type="journal article" date="2017" name="Int. J. Syst. Evol. Microbiol.">
        <title>Desulfovibrio senegalensis sp. nov., a mesophilic sulfate reducer isolated from marine sediment.</title>
        <authorList>
            <person name="Thioye A."/>
            <person name="Gam Z.B.A."/>
            <person name="Mbengue M."/>
            <person name="Cayol J.L."/>
            <person name="Joseph-Bartoli M."/>
            <person name="Toure-Kane C."/>
            <person name="Labat M."/>
        </authorList>
    </citation>
    <scope>NUCLEOTIDE SEQUENCE [LARGE SCALE GENOMIC DNA]</scope>
    <source>
        <strain evidence="15 16">DSM 101509</strain>
    </source>
</reference>
<dbReference type="SUPFAM" id="SSF53623">
    <property type="entry name" value="MurD-like peptide ligases, catalytic domain"/>
    <property type="match status" value="1"/>
</dbReference>
<feature type="domain" description="Mur ligase central" evidence="14">
    <location>
        <begin position="105"/>
        <end position="293"/>
    </location>
</feature>
<dbReference type="Proteomes" id="UP000438699">
    <property type="component" value="Unassembled WGS sequence"/>
</dbReference>
<keyword evidence="6 10" id="KW-0133">Cell shape</keyword>
<dbReference type="NCBIfam" id="TIGR01143">
    <property type="entry name" value="murF"/>
    <property type="match status" value="1"/>
</dbReference>
<dbReference type="SUPFAM" id="SSF63418">
    <property type="entry name" value="MurE/MurF N-terminal domain"/>
    <property type="match status" value="1"/>
</dbReference>
<dbReference type="InterPro" id="IPR036565">
    <property type="entry name" value="Mur-like_cat_sf"/>
</dbReference>
<gene>
    <name evidence="10 15" type="primary">murF</name>
    <name evidence="15" type="ORF">F8A88_06650</name>
</gene>
<protein>
    <recommendedName>
        <fullName evidence="10 11">UDP-N-acetylmuramoyl-tripeptide--D-alanyl-D-alanine ligase</fullName>
        <ecNumber evidence="10 11">6.3.2.10</ecNumber>
    </recommendedName>
    <alternativeName>
        <fullName evidence="10">D-alanyl-D-alanine-adding enzyme</fullName>
    </alternativeName>
</protein>
<evidence type="ECO:0000256" key="5">
    <source>
        <dbReference type="ARBA" id="ARBA00022840"/>
    </source>
</evidence>
<dbReference type="GO" id="GO:0047480">
    <property type="term" value="F:UDP-N-acetylmuramoyl-tripeptide-D-alanyl-D-alanine ligase activity"/>
    <property type="evidence" value="ECO:0007669"/>
    <property type="project" value="UniProtKB-UniRule"/>
</dbReference>
<evidence type="ECO:0000256" key="3">
    <source>
        <dbReference type="ARBA" id="ARBA00022618"/>
    </source>
</evidence>
<dbReference type="GO" id="GO:0008360">
    <property type="term" value="P:regulation of cell shape"/>
    <property type="evidence" value="ECO:0007669"/>
    <property type="project" value="UniProtKB-KW"/>
</dbReference>
<keyword evidence="4 10" id="KW-0547">Nucleotide-binding</keyword>
<dbReference type="GO" id="GO:0005524">
    <property type="term" value="F:ATP binding"/>
    <property type="evidence" value="ECO:0007669"/>
    <property type="project" value="UniProtKB-UniRule"/>
</dbReference>
<dbReference type="GO" id="GO:0071555">
    <property type="term" value="P:cell wall organization"/>
    <property type="evidence" value="ECO:0007669"/>
    <property type="project" value="UniProtKB-KW"/>
</dbReference>
<dbReference type="InterPro" id="IPR036615">
    <property type="entry name" value="Mur_ligase_C_dom_sf"/>
</dbReference>
<comment type="subcellular location">
    <subcellularLocation>
        <location evidence="10 11">Cytoplasm</location>
    </subcellularLocation>
</comment>
<dbReference type="GO" id="GO:0005737">
    <property type="term" value="C:cytoplasm"/>
    <property type="evidence" value="ECO:0007669"/>
    <property type="project" value="UniProtKB-SubCell"/>
</dbReference>
<feature type="binding site" evidence="10">
    <location>
        <begin position="107"/>
        <end position="113"/>
    </location>
    <ligand>
        <name>ATP</name>
        <dbReference type="ChEBI" id="CHEBI:30616"/>
    </ligand>
</feature>
<evidence type="ECO:0000313" key="16">
    <source>
        <dbReference type="Proteomes" id="UP000438699"/>
    </source>
</evidence>
<dbReference type="PANTHER" id="PTHR43024:SF1">
    <property type="entry name" value="UDP-N-ACETYLMURAMOYL-TRIPEPTIDE--D-ALANYL-D-ALANINE LIGASE"/>
    <property type="match status" value="1"/>
</dbReference>
<dbReference type="SUPFAM" id="SSF53244">
    <property type="entry name" value="MurD-like peptide ligases, peptide-binding domain"/>
    <property type="match status" value="1"/>
</dbReference>
<dbReference type="Gene3D" id="3.40.1390.10">
    <property type="entry name" value="MurE/MurF, N-terminal domain"/>
    <property type="match status" value="1"/>
</dbReference>
<accession>A0A6N6N2A3</accession>
<dbReference type="AlphaFoldDB" id="A0A6N6N2A3"/>
<dbReference type="InterPro" id="IPR000713">
    <property type="entry name" value="Mur_ligase_N"/>
</dbReference>
<comment type="caution">
    <text evidence="15">The sequence shown here is derived from an EMBL/GenBank/DDBJ whole genome shotgun (WGS) entry which is preliminary data.</text>
</comment>
<evidence type="ECO:0000256" key="2">
    <source>
        <dbReference type="ARBA" id="ARBA00022598"/>
    </source>
</evidence>
<keyword evidence="2 10" id="KW-0436">Ligase</keyword>
<feature type="domain" description="Mur ligase C-terminal" evidence="13">
    <location>
        <begin position="317"/>
        <end position="434"/>
    </location>
</feature>
<dbReference type="GO" id="GO:0009252">
    <property type="term" value="P:peptidoglycan biosynthetic process"/>
    <property type="evidence" value="ECO:0007669"/>
    <property type="project" value="UniProtKB-UniRule"/>
</dbReference>
<feature type="domain" description="Mur ligase N-terminal catalytic" evidence="12">
    <location>
        <begin position="24"/>
        <end position="89"/>
    </location>
</feature>
<dbReference type="InterPro" id="IPR004101">
    <property type="entry name" value="Mur_ligase_C"/>
</dbReference>
<proteinExistence type="inferred from homology"/>
<dbReference type="GO" id="GO:0051301">
    <property type="term" value="P:cell division"/>
    <property type="evidence" value="ECO:0007669"/>
    <property type="project" value="UniProtKB-KW"/>
</dbReference>
<keyword evidence="8 10" id="KW-0131">Cell cycle</keyword>
<keyword evidence="7 10" id="KW-0573">Peptidoglycan synthesis</keyword>
<evidence type="ECO:0000256" key="8">
    <source>
        <dbReference type="ARBA" id="ARBA00023306"/>
    </source>
</evidence>
<dbReference type="EC" id="6.3.2.10" evidence="10 11"/>
<evidence type="ECO:0000313" key="15">
    <source>
        <dbReference type="EMBL" id="KAB1442139.1"/>
    </source>
</evidence>
<sequence length="454" mass="49132">MKMTLADIQRCLNGMADEGMEIPVNAVRTDSRAVTSGDLFVCIEGDRFDGHEFIDQAVKAGAAGIVASKIVQADVPVFMVRDTTVALGRIAACHRSMCKARLMAVTGTAGKTTVKELLAEVLAARFPVAKNYRNFNNQIGLPLSMLKASEKQEIWVMELGISLSSDMAELGPIATPDIAIITNVGPGHLLGLGDIEGVAKSKASLLHYLQPGGVAVVSMDYPQLWKAAREIIPDPVGFSTMDESAPFFCLFLGPGQYGSGRFLLRTPKGEHEFEAPFCGEHFAENLAAVAAAAHTVGLSPQHVIDGAARFSADNQRFCCRPEGSIMVIDDTYNANPLSMRRSVETARAIAGERPLVLLLGDMLELGEESAKRHHELGETLAVIKPEAVFWKGKHIADVRSAYPDVAPLTTPEDFAENWKNLKLDDAVVLLKGSRSMKMEEYTKALRGVLQGERP</sequence>
<evidence type="ECO:0000256" key="11">
    <source>
        <dbReference type="RuleBase" id="RU004136"/>
    </source>
</evidence>
<dbReference type="Pfam" id="PF08245">
    <property type="entry name" value="Mur_ligase_M"/>
    <property type="match status" value="1"/>
</dbReference>
<comment type="similarity">
    <text evidence="10">Belongs to the MurCDEF family. MurF subfamily.</text>
</comment>
<dbReference type="InterPro" id="IPR013221">
    <property type="entry name" value="Mur_ligase_cen"/>
</dbReference>
<dbReference type="InterPro" id="IPR035911">
    <property type="entry name" value="MurE/MurF_N"/>
</dbReference>
<keyword evidence="5 10" id="KW-0067">ATP-binding</keyword>
<dbReference type="HAMAP" id="MF_02019">
    <property type="entry name" value="MurF"/>
    <property type="match status" value="1"/>
</dbReference>